<proteinExistence type="predicted"/>
<feature type="region of interest" description="Disordered" evidence="1">
    <location>
        <begin position="1"/>
        <end position="27"/>
    </location>
</feature>
<accession>A0ABY3GYJ3</accession>
<keyword evidence="3" id="KW-1185">Reference proteome</keyword>
<feature type="compositionally biased region" description="Basic residues" evidence="1">
    <location>
        <begin position="1"/>
        <end position="12"/>
    </location>
</feature>
<sequence length="81" mass="9317">MTQKGRRKRKRRADWTPPPKSARTLASEREWARRKVLATVPAVPRRRQIIGISAFGLAAVVDTSHNKYDDLSEVVVRFRGF</sequence>
<evidence type="ECO:0000313" key="2">
    <source>
        <dbReference type="EMBL" id="TWV24419.1"/>
    </source>
</evidence>
<organism evidence="2 3">
    <name type="scientific">Streptomyces albidoflavus</name>
    <dbReference type="NCBI Taxonomy" id="1886"/>
    <lineage>
        <taxon>Bacteria</taxon>
        <taxon>Bacillati</taxon>
        <taxon>Actinomycetota</taxon>
        <taxon>Actinomycetes</taxon>
        <taxon>Kitasatosporales</taxon>
        <taxon>Streptomycetaceae</taxon>
        <taxon>Streptomyces</taxon>
        <taxon>Streptomyces albidoflavus group</taxon>
    </lineage>
</organism>
<name>A0ABY3GYJ3_9ACTN</name>
<reference evidence="3" key="1">
    <citation type="journal article" date="2019" name="Microbiol. Resour. Announc.">
        <title>Draft Genomic Sequences of Streptomyces misionensis and Streptomyces albidoflavus, bacteria applied for phytopathogen biocontrol.</title>
        <authorList>
            <person name="Pylro V."/>
            <person name="Dias A."/>
            <person name="Andreote F."/>
            <person name="Varani A."/>
            <person name="Andreote C."/>
            <person name="Bernardo E."/>
            <person name="Martins T."/>
        </authorList>
    </citation>
    <scope>NUCLEOTIDE SEQUENCE [LARGE SCALE GENOMIC DNA]</scope>
    <source>
        <strain evidence="3">77</strain>
    </source>
</reference>
<dbReference type="Proteomes" id="UP000318052">
    <property type="component" value="Unassembled WGS sequence"/>
</dbReference>
<dbReference type="EMBL" id="VOGX01000022">
    <property type="protein sequence ID" value="TWV24419.1"/>
    <property type="molecule type" value="Genomic_DNA"/>
</dbReference>
<comment type="caution">
    <text evidence="2">The sequence shown here is derived from an EMBL/GenBank/DDBJ whole genome shotgun (WGS) entry which is preliminary data.</text>
</comment>
<evidence type="ECO:0000256" key="1">
    <source>
        <dbReference type="SAM" id="MobiDB-lite"/>
    </source>
</evidence>
<protein>
    <submittedName>
        <fullName evidence="2">Uncharacterized protein</fullName>
    </submittedName>
</protein>
<gene>
    <name evidence="2" type="ORF">FRZ02_15340</name>
</gene>
<evidence type="ECO:0000313" key="3">
    <source>
        <dbReference type="Proteomes" id="UP000318052"/>
    </source>
</evidence>